<feature type="signal peptide" evidence="8">
    <location>
        <begin position="1"/>
        <end position="16"/>
    </location>
</feature>
<dbReference type="Gene3D" id="2.40.10.10">
    <property type="entry name" value="Trypsin-like serine proteases"/>
    <property type="match status" value="1"/>
</dbReference>
<keyword evidence="3 7" id="KW-0378">Hydrolase</keyword>
<feature type="domain" description="Peptidase S1" evidence="9">
    <location>
        <begin position="22"/>
        <end position="222"/>
    </location>
</feature>
<keyword evidence="2" id="KW-0222">Digestion</keyword>
<dbReference type="InterPro" id="IPR009003">
    <property type="entry name" value="Peptidase_S1_PA"/>
</dbReference>
<dbReference type="Pfam" id="PF00089">
    <property type="entry name" value="Trypsin"/>
    <property type="match status" value="1"/>
</dbReference>
<dbReference type="InterPro" id="IPR001314">
    <property type="entry name" value="Peptidase_S1A"/>
</dbReference>
<accession>Q5QBG9</accession>
<dbReference type="InterPro" id="IPR001254">
    <property type="entry name" value="Trypsin_dom"/>
</dbReference>
<evidence type="ECO:0000256" key="4">
    <source>
        <dbReference type="ARBA" id="ARBA00022825"/>
    </source>
</evidence>
<evidence type="ECO:0000256" key="5">
    <source>
        <dbReference type="ARBA" id="ARBA00023157"/>
    </source>
</evidence>
<dbReference type="PRINTS" id="PR00722">
    <property type="entry name" value="CHYMOTRYPSIN"/>
</dbReference>
<evidence type="ECO:0000256" key="2">
    <source>
        <dbReference type="ARBA" id="ARBA00022757"/>
    </source>
</evidence>
<keyword evidence="8" id="KW-0732">Signal</keyword>
<protein>
    <submittedName>
        <fullName evidence="10">Serine type protease</fullName>
    </submittedName>
</protein>
<evidence type="ECO:0000259" key="9">
    <source>
        <dbReference type="PROSITE" id="PS50240"/>
    </source>
</evidence>
<reference evidence="10" key="1">
    <citation type="journal article" date="2005" name="Insect Mol. Biol.">
        <title>Midgut and salivary gland transcriptomes of the arbovirus vector Culicoides sonorensis (Diptera: Ceratopogonidae).</title>
        <authorList>
            <person name="Campbell C.L."/>
            <person name="Vandyke K.A."/>
            <person name="Letchworth G.J."/>
            <person name="Drolet B.S."/>
            <person name="Hanekamp T."/>
            <person name="Wilson W.C."/>
        </authorList>
    </citation>
    <scope>NUCLEOTIDE SEQUENCE</scope>
</reference>
<dbReference type="InterPro" id="IPR050430">
    <property type="entry name" value="Peptidase_S1"/>
</dbReference>
<dbReference type="AlphaFoldDB" id="Q5QBG9"/>
<dbReference type="InterPro" id="IPR043504">
    <property type="entry name" value="Peptidase_S1_PA_chymotrypsin"/>
</dbReference>
<dbReference type="MEROPS" id="S01.B47"/>
<feature type="non-terminal residue" evidence="10">
    <location>
        <position position="222"/>
    </location>
</feature>
<dbReference type="CDD" id="cd00190">
    <property type="entry name" value="Tryp_SPc"/>
    <property type="match status" value="1"/>
</dbReference>
<dbReference type="VEuPathDB" id="VectorBase:CSON003127"/>
<dbReference type="SUPFAM" id="SSF50494">
    <property type="entry name" value="Trypsin-like serine proteases"/>
    <property type="match status" value="1"/>
</dbReference>
<keyword evidence="5" id="KW-1015">Disulfide bond</keyword>
<dbReference type="PROSITE" id="PS00134">
    <property type="entry name" value="TRYPSIN_HIS"/>
    <property type="match status" value="1"/>
</dbReference>
<dbReference type="GO" id="GO:0004252">
    <property type="term" value="F:serine-type endopeptidase activity"/>
    <property type="evidence" value="ECO:0007669"/>
    <property type="project" value="InterPro"/>
</dbReference>
<name>Q5QBG9_CULSO</name>
<dbReference type="InterPro" id="IPR018114">
    <property type="entry name" value="TRYPSIN_HIS"/>
</dbReference>
<dbReference type="PROSITE" id="PS00135">
    <property type="entry name" value="TRYPSIN_SER"/>
    <property type="match status" value="1"/>
</dbReference>
<dbReference type="EMBL" id="AY752842">
    <property type="protein sequence ID" value="AAV84255.1"/>
    <property type="molecule type" value="mRNA"/>
</dbReference>
<sequence>MFKILLLSGLVALAAAAPSGRVVNGTDANIEDYPFMVSIRVGTSHNCGGSILNEKWILSAAHCSGSTVEVGTDRLKEGRSINVVRWIRHERYSSFSLENDIAVVELAEPITFGPNAQPVKLPAQFYEVPGSWEVKANLSGFGYDKTGGTVQTRLQEAELLVVSNAECSKLHYNRIYDGMLCAGIPEGGKGQCSGDSGGPLTINGVQIGAVSWSVKPCTVAPY</sequence>
<keyword evidence="1 7" id="KW-0645">Protease</keyword>
<feature type="chain" id="PRO_5004261544" evidence="8">
    <location>
        <begin position="17"/>
        <end position="222"/>
    </location>
</feature>
<comment type="similarity">
    <text evidence="6">Belongs to the peptidase S1 family. CLIP subfamily.</text>
</comment>
<evidence type="ECO:0000256" key="3">
    <source>
        <dbReference type="ARBA" id="ARBA00022801"/>
    </source>
</evidence>
<dbReference type="PROSITE" id="PS50240">
    <property type="entry name" value="TRYPSIN_DOM"/>
    <property type="match status" value="1"/>
</dbReference>
<evidence type="ECO:0000256" key="7">
    <source>
        <dbReference type="RuleBase" id="RU363034"/>
    </source>
</evidence>
<organism evidence="10">
    <name type="scientific">Culicoides sonorensis</name>
    <name type="common">Biting midge</name>
    <dbReference type="NCBI Taxonomy" id="179676"/>
    <lineage>
        <taxon>Eukaryota</taxon>
        <taxon>Metazoa</taxon>
        <taxon>Ecdysozoa</taxon>
        <taxon>Arthropoda</taxon>
        <taxon>Hexapoda</taxon>
        <taxon>Insecta</taxon>
        <taxon>Pterygota</taxon>
        <taxon>Neoptera</taxon>
        <taxon>Endopterygota</taxon>
        <taxon>Diptera</taxon>
        <taxon>Nematocera</taxon>
        <taxon>Chironomoidea</taxon>
        <taxon>Ceratopogonidae</taxon>
        <taxon>Ceratopogoninae</taxon>
        <taxon>Culicoides</taxon>
        <taxon>Monoculicoides</taxon>
    </lineage>
</organism>
<dbReference type="FunFam" id="2.40.10.10:FF:000068">
    <property type="entry name" value="transmembrane protease serine 2"/>
    <property type="match status" value="1"/>
</dbReference>
<evidence type="ECO:0000256" key="1">
    <source>
        <dbReference type="ARBA" id="ARBA00022670"/>
    </source>
</evidence>
<dbReference type="PANTHER" id="PTHR24276">
    <property type="entry name" value="POLYSERASE-RELATED"/>
    <property type="match status" value="1"/>
</dbReference>
<dbReference type="GO" id="GO:0006508">
    <property type="term" value="P:proteolysis"/>
    <property type="evidence" value="ECO:0007669"/>
    <property type="project" value="UniProtKB-KW"/>
</dbReference>
<evidence type="ECO:0000256" key="8">
    <source>
        <dbReference type="SAM" id="SignalP"/>
    </source>
</evidence>
<dbReference type="PANTHER" id="PTHR24276:SF98">
    <property type="entry name" value="FI18310P1-RELATED"/>
    <property type="match status" value="1"/>
</dbReference>
<keyword evidence="4 7" id="KW-0720">Serine protease</keyword>
<dbReference type="SMART" id="SM00020">
    <property type="entry name" value="Tryp_SPc"/>
    <property type="match status" value="1"/>
</dbReference>
<evidence type="ECO:0000256" key="6">
    <source>
        <dbReference type="ARBA" id="ARBA00024195"/>
    </source>
</evidence>
<dbReference type="GO" id="GO:0007586">
    <property type="term" value="P:digestion"/>
    <property type="evidence" value="ECO:0007669"/>
    <property type="project" value="UniProtKB-KW"/>
</dbReference>
<proteinExistence type="evidence at transcript level"/>
<dbReference type="InterPro" id="IPR033116">
    <property type="entry name" value="TRYPSIN_SER"/>
</dbReference>
<evidence type="ECO:0000313" key="10">
    <source>
        <dbReference type="EMBL" id="AAV84255.1"/>
    </source>
</evidence>